<name>A0A3B1BDA7_9ZZZZ</name>
<organism evidence="2">
    <name type="scientific">hydrothermal vent metagenome</name>
    <dbReference type="NCBI Taxonomy" id="652676"/>
    <lineage>
        <taxon>unclassified sequences</taxon>
        <taxon>metagenomes</taxon>
        <taxon>ecological metagenomes</taxon>
    </lineage>
</organism>
<evidence type="ECO:0000313" key="2">
    <source>
        <dbReference type="EMBL" id="VAX09914.1"/>
    </source>
</evidence>
<protein>
    <submittedName>
        <fullName evidence="2">Uncharacterized protein</fullName>
    </submittedName>
</protein>
<gene>
    <name evidence="2" type="ORF">MNBD_GAMMA26-1453</name>
</gene>
<sequence length="106" mass="11613">MTKKQAQNDEKQGQMVRLRYEQTDASFASQFVVNANQEEVILNISSGYINDPQSGDTLLPIQSRIAMSTGGAVRLINTLSKALQEMQEARDKSGGTLEAGLPKLKN</sequence>
<dbReference type="EMBL" id="UOFX01000057">
    <property type="protein sequence ID" value="VAX09914.1"/>
    <property type="molecule type" value="Genomic_DNA"/>
</dbReference>
<accession>A0A3B1BDA7</accession>
<feature type="region of interest" description="Disordered" evidence="1">
    <location>
        <begin position="87"/>
        <end position="106"/>
    </location>
</feature>
<reference evidence="2" key="1">
    <citation type="submission" date="2018-06" db="EMBL/GenBank/DDBJ databases">
        <authorList>
            <person name="Zhirakovskaya E."/>
        </authorList>
    </citation>
    <scope>NUCLEOTIDE SEQUENCE</scope>
</reference>
<proteinExistence type="predicted"/>
<evidence type="ECO:0000256" key="1">
    <source>
        <dbReference type="SAM" id="MobiDB-lite"/>
    </source>
</evidence>
<dbReference type="AlphaFoldDB" id="A0A3B1BDA7"/>